<evidence type="ECO:0000313" key="1">
    <source>
        <dbReference type="EMBL" id="GFG34617.1"/>
    </source>
</evidence>
<dbReference type="OrthoDB" id="8189292at2759"/>
<dbReference type="Proteomes" id="UP000502823">
    <property type="component" value="Unassembled WGS sequence"/>
</dbReference>
<sequence length="134" mass="15207">MPSGIGSSYRSLADDVYKSTTIEETKFSVIETMKKAFSFAGPQTRRSDPLIVRAHNEPRVEPAVSMATRFELRAAVLLKIPVFWGVKLRRWTSNSGRFEGRWCLRVQEASSPNSFFLEMLDLEDEGTTFIRNVG</sequence>
<protein>
    <submittedName>
        <fullName evidence="1">Uncharacterized protein</fullName>
    </submittedName>
</protein>
<dbReference type="EMBL" id="BLKM01000498">
    <property type="protein sequence ID" value="GFG34617.1"/>
    <property type="molecule type" value="Genomic_DNA"/>
</dbReference>
<proteinExistence type="predicted"/>
<name>A0A6L2PXV8_COPFO</name>
<dbReference type="InParanoid" id="A0A6L2PXV8"/>
<accession>A0A6L2PXV8</accession>
<reference evidence="2" key="1">
    <citation type="submission" date="2020-01" db="EMBL/GenBank/DDBJ databases">
        <title>Draft genome sequence of the Termite Coptotermes fromosanus.</title>
        <authorList>
            <person name="Itakura S."/>
            <person name="Yosikawa Y."/>
            <person name="Umezawa K."/>
        </authorList>
    </citation>
    <scope>NUCLEOTIDE SEQUENCE [LARGE SCALE GENOMIC DNA]</scope>
</reference>
<comment type="caution">
    <text evidence="1">The sequence shown here is derived from an EMBL/GenBank/DDBJ whole genome shotgun (WGS) entry which is preliminary data.</text>
</comment>
<evidence type="ECO:0000313" key="2">
    <source>
        <dbReference type="Proteomes" id="UP000502823"/>
    </source>
</evidence>
<keyword evidence="2" id="KW-1185">Reference proteome</keyword>
<dbReference type="AlphaFoldDB" id="A0A6L2PXV8"/>
<gene>
    <name evidence="1" type="ORF">Cfor_01945</name>
</gene>
<organism evidence="1 2">
    <name type="scientific">Coptotermes formosanus</name>
    <name type="common">Formosan subterranean termite</name>
    <dbReference type="NCBI Taxonomy" id="36987"/>
    <lineage>
        <taxon>Eukaryota</taxon>
        <taxon>Metazoa</taxon>
        <taxon>Ecdysozoa</taxon>
        <taxon>Arthropoda</taxon>
        <taxon>Hexapoda</taxon>
        <taxon>Insecta</taxon>
        <taxon>Pterygota</taxon>
        <taxon>Neoptera</taxon>
        <taxon>Polyneoptera</taxon>
        <taxon>Dictyoptera</taxon>
        <taxon>Blattodea</taxon>
        <taxon>Blattoidea</taxon>
        <taxon>Termitoidae</taxon>
        <taxon>Rhinotermitidae</taxon>
        <taxon>Coptotermes</taxon>
    </lineage>
</organism>